<gene>
    <name evidence="1" type="ORF">MLD38_021522</name>
</gene>
<keyword evidence="2" id="KW-1185">Reference proteome</keyword>
<organism evidence="1 2">
    <name type="scientific">Melastoma candidum</name>
    <dbReference type="NCBI Taxonomy" id="119954"/>
    <lineage>
        <taxon>Eukaryota</taxon>
        <taxon>Viridiplantae</taxon>
        <taxon>Streptophyta</taxon>
        <taxon>Embryophyta</taxon>
        <taxon>Tracheophyta</taxon>
        <taxon>Spermatophyta</taxon>
        <taxon>Magnoliopsida</taxon>
        <taxon>eudicotyledons</taxon>
        <taxon>Gunneridae</taxon>
        <taxon>Pentapetalae</taxon>
        <taxon>rosids</taxon>
        <taxon>malvids</taxon>
        <taxon>Myrtales</taxon>
        <taxon>Melastomataceae</taxon>
        <taxon>Melastomatoideae</taxon>
        <taxon>Melastomateae</taxon>
        <taxon>Melastoma</taxon>
    </lineage>
</organism>
<name>A0ACB9QGF7_9MYRT</name>
<evidence type="ECO:0000313" key="1">
    <source>
        <dbReference type="EMBL" id="KAI4365545.1"/>
    </source>
</evidence>
<sequence length="687" mass="75837">MAVTPQSFPPRKRRPSAGAFVSPNFSDVELLRSLLVLSREIASLRIHGWLLRTTSLAVVRRVNLLSMLFEEMLRRDGDALCFSPLAILCFEEMYVLFQRIKAMMEDCSNGSKTWLLMQVELVFNGFRQLTSDLLTLLDVLPFEEFDLCEDAVELAALLRKRCLREEMRVDAVDVSLRKEVSAILQGIRHEVAPDHERLAQIFDRLDLTDSSSCREEMENLEEEIQSQTDERLKSEAIELIGLVRYAKCVLYGGSKPGKDVRCQRSQSNITVPSDFRCPITLDIIRDPVVVSTGQTYDRESITLWIQSGHNTCPKTGQVLVHTNLIPNRSLRNLIALWCRQQKIPFGNNPNDVQQNSLGRHKALKEAMKLMVSFLLQKLSNTKSFDVADGVVHELRVLSMSDSESRAYIAEAGAFPVLIQYLNPDVGSICPSLQINAVTTTLNLSILDANKARIVETEGALNGVIEILRSGATWESKGNAAATIYSLSSAPSYSKRLGRKTRVVKGLMDLVRDGPTTCKRDALAAISGLTGDRESVGKLLECGVLEVTCEAMESLQEEAVVLLEAVVKRGGLVAATAAHGAIRKLAKVLREGTDRARESAAATLVMICRRAGSESVAELAMMSGIERVIWELVGMGSPRAKRKASSLLRILRRWAAGLDGESTETYTATMTTTRTTTSASSTGIMLPS</sequence>
<reference evidence="2" key="1">
    <citation type="journal article" date="2023" name="Front. Plant Sci.">
        <title>Chromosomal-level genome assembly of Melastoma candidum provides insights into trichome evolution.</title>
        <authorList>
            <person name="Zhong Y."/>
            <person name="Wu W."/>
            <person name="Sun C."/>
            <person name="Zou P."/>
            <person name="Liu Y."/>
            <person name="Dai S."/>
            <person name="Zhou R."/>
        </authorList>
    </citation>
    <scope>NUCLEOTIDE SEQUENCE [LARGE SCALE GENOMIC DNA]</scope>
</reference>
<accession>A0ACB9QGF7</accession>
<dbReference type="EMBL" id="CM042885">
    <property type="protein sequence ID" value="KAI4365545.1"/>
    <property type="molecule type" value="Genomic_DNA"/>
</dbReference>
<comment type="caution">
    <text evidence="1">The sequence shown here is derived from an EMBL/GenBank/DDBJ whole genome shotgun (WGS) entry which is preliminary data.</text>
</comment>
<proteinExistence type="predicted"/>
<protein>
    <submittedName>
        <fullName evidence="1">Uncharacterized protein</fullName>
    </submittedName>
</protein>
<evidence type="ECO:0000313" key="2">
    <source>
        <dbReference type="Proteomes" id="UP001057402"/>
    </source>
</evidence>
<dbReference type="Proteomes" id="UP001057402">
    <property type="component" value="Chromosome 6"/>
</dbReference>